<dbReference type="PANTHER" id="PTHR13627">
    <property type="entry name" value="FUKUTIN RELATED PROTEIN"/>
    <property type="match status" value="1"/>
</dbReference>
<evidence type="ECO:0000256" key="2">
    <source>
        <dbReference type="SAM" id="Phobius"/>
    </source>
</evidence>
<evidence type="ECO:0000256" key="1">
    <source>
        <dbReference type="SAM" id="MobiDB-lite"/>
    </source>
</evidence>
<protein>
    <recommendedName>
        <fullName evidence="4">Fukutin</fullName>
    </recommendedName>
</protein>
<feature type="transmembrane region" description="Helical" evidence="2">
    <location>
        <begin position="480"/>
        <end position="497"/>
    </location>
</feature>
<organism evidence="3">
    <name type="scientific">Timema bartmani</name>
    <dbReference type="NCBI Taxonomy" id="61472"/>
    <lineage>
        <taxon>Eukaryota</taxon>
        <taxon>Metazoa</taxon>
        <taxon>Ecdysozoa</taxon>
        <taxon>Arthropoda</taxon>
        <taxon>Hexapoda</taxon>
        <taxon>Insecta</taxon>
        <taxon>Pterygota</taxon>
        <taxon>Neoptera</taxon>
        <taxon>Polyneoptera</taxon>
        <taxon>Phasmatodea</taxon>
        <taxon>Timematodea</taxon>
        <taxon>Timematoidea</taxon>
        <taxon>Timematidae</taxon>
        <taxon>Timema</taxon>
    </lineage>
</organism>
<keyword evidence="2" id="KW-1133">Transmembrane helix</keyword>
<dbReference type="AlphaFoldDB" id="A0A7R9F290"/>
<gene>
    <name evidence="3" type="ORF">TBIB3V08_LOCUS7692</name>
</gene>
<proteinExistence type="predicted"/>
<dbReference type="EMBL" id="OD567217">
    <property type="protein sequence ID" value="CAD7445338.1"/>
    <property type="molecule type" value="Genomic_DNA"/>
</dbReference>
<accession>A0A7R9F290</accession>
<dbReference type="PANTHER" id="PTHR13627:SF32">
    <property type="entry name" value="AGAP006029-PA"/>
    <property type="match status" value="1"/>
</dbReference>
<name>A0A7R9F290_9NEOP</name>
<dbReference type="InterPro" id="IPR052613">
    <property type="entry name" value="LicD_transferase"/>
</dbReference>
<keyword evidence="2" id="KW-0472">Membrane</keyword>
<evidence type="ECO:0008006" key="4">
    <source>
        <dbReference type="Google" id="ProtNLM"/>
    </source>
</evidence>
<sequence>MTPQGFNYSTPLTRRSGPPPSRSKKDVARWLPNWRQPLAVSGEATPVSLRIHQPNWYASPTRLRVCHFPVSLLVPHRRLYSSSSTKTTFTFPYIPPTETSPASVSVPLPVFLSSYLSLSSSMSLSSSLSLSLSSSLSLVSPPLPSLALRLFSICLSPRLSPSALIYSSLALSEASAASLSRNLQWTGSLRISPTILPCTSCWLAPHLRHTKSMKLAHRLRTLWSWSLRNSIHDDTVNIRNHVTVPTNEIDTSSNLKLRKKIAYSKGFKGRIIDKNFIHVQNGQVDLTWTDQKYLDKNAELPLLLRCCGLPALTITGAKWLDFLRRQISAPQISLDLGVIECRKICSIHMSSGPLATWPSFPPTHLYARFYPHVLELYNTRPFYSRADREVSQHVSTTRVLTRKFSQHVFTTRVLPRKCLPSDASLLLRVKNRRLIGGADWLAVRAKPSLSTVRPHVQDTGAPHNFRGEGLSSMRFTPTRLLLYICVLIIIIVIWTLFKKSQTIGFTRTCPHPEQFQDQLHQLADKVNRVLSSLQLTHFLCYGSLWGQIRLSRSLPWEADVEFCLLNEELSLHDEVFLTRAFKKHKLDMKYNSAEGLYMITDPQFEGGNIQLIVFEEDTTINMLRRVGWKRRMLPPNCEEMTSLECFPPRLIARPLPLKEFGGLNPGPSGQIEARQRLFGTALAAERSCWRAGPPRQVVILEERTYVIKHD</sequence>
<evidence type="ECO:0000313" key="3">
    <source>
        <dbReference type="EMBL" id="CAD7445338.1"/>
    </source>
</evidence>
<reference evidence="3" key="1">
    <citation type="submission" date="2020-11" db="EMBL/GenBank/DDBJ databases">
        <authorList>
            <person name="Tran Van P."/>
        </authorList>
    </citation>
    <scope>NUCLEOTIDE SEQUENCE</scope>
</reference>
<feature type="region of interest" description="Disordered" evidence="1">
    <location>
        <begin position="1"/>
        <end position="26"/>
    </location>
</feature>
<keyword evidence="2" id="KW-0812">Transmembrane</keyword>
<feature type="compositionally biased region" description="Polar residues" evidence="1">
    <location>
        <begin position="1"/>
        <end position="13"/>
    </location>
</feature>